<dbReference type="InterPro" id="IPR047589">
    <property type="entry name" value="DUF11_rpt"/>
</dbReference>
<organism evidence="2">
    <name type="scientific">hydrothermal vent metagenome</name>
    <dbReference type="NCBI Taxonomy" id="652676"/>
    <lineage>
        <taxon>unclassified sequences</taxon>
        <taxon>metagenomes</taxon>
        <taxon>ecological metagenomes</taxon>
    </lineage>
</organism>
<feature type="domain" description="OmpA-like" evidence="1">
    <location>
        <begin position="776"/>
        <end position="901"/>
    </location>
</feature>
<dbReference type="SUPFAM" id="SSF103088">
    <property type="entry name" value="OmpA-like"/>
    <property type="match status" value="1"/>
</dbReference>
<dbReference type="Gene3D" id="3.30.1330.60">
    <property type="entry name" value="OmpA-like domain"/>
    <property type="match status" value="1"/>
</dbReference>
<dbReference type="GO" id="GO:0004016">
    <property type="term" value="F:adenylate cyclase activity"/>
    <property type="evidence" value="ECO:0007669"/>
    <property type="project" value="UniProtKB-EC"/>
</dbReference>
<protein>
    <submittedName>
        <fullName evidence="2">Adenylate cyclase</fullName>
        <ecNumber evidence="2">4.6.1.1</ecNumber>
    </submittedName>
</protein>
<feature type="non-terminal residue" evidence="2">
    <location>
        <position position="1"/>
    </location>
</feature>
<reference evidence="2" key="1">
    <citation type="submission" date="2018-06" db="EMBL/GenBank/DDBJ databases">
        <authorList>
            <person name="Zhirakovskaya E."/>
        </authorList>
    </citation>
    <scope>NUCLEOTIDE SEQUENCE</scope>
</reference>
<dbReference type="InterPro" id="IPR036737">
    <property type="entry name" value="OmpA-like_sf"/>
</dbReference>
<dbReference type="Pfam" id="PF01345">
    <property type="entry name" value="DUF11"/>
    <property type="match status" value="1"/>
</dbReference>
<dbReference type="PANTHER" id="PTHR30329">
    <property type="entry name" value="STATOR ELEMENT OF FLAGELLAR MOTOR COMPLEX"/>
    <property type="match status" value="1"/>
</dbReference>
<dbReference type="Pfam" id="PF00691">
    <property type="entry name" value="OmpA"/>
    <property type="match status" value="1"/>
</dbReference>
<dbReference type="InterPro" id="IPR050330">
    <property type="entry name" value="Bact_OuterMem_StrucFunc"/>
</dbReference>
<dbReference type="InterPro" id="IPR006665">
    <property type="entry name" value="OmpA-like"/>
</dbReference>
<dbReference type="PROSITE" id="PS51123">
    <property type="entry name" value="OMPA_2"/>
    <property type="match status" value="1"/>
</dbReference>
<dbReference type="NCBIfam" id="TIGR01451">
    <property type="entry name" value="B_ant_repeat"/>
    <property type="match status" value="1"/>
</dbReference>
<name>A0A3B0WV67_9ZZZZ</name>
<dbReference type="CDD" id="cd07185">
    <property type="entry name" value="OmpA_C-like"/>
    <property type="match status" value="1"/>
</dbReference>
<dbReference type="EC" id="4.6.1.1" evidence="2"/>
<proteinExistence type="predicted"/>
<dbReference type="PANTHER" id="PTHR30329:SF21">
    <property type="entry name" value="LIPOPROTEIN YIAD-RELATED"/>
    <property type="match status" value="1"/>
</dbReference>
<keyword evidence="2" id="KW-0456">Lyase</keyword>
<evidence type="ECO:0000313" key="2">
    <source>
        <dbReference type="EMBL" id="VAW48246.1"/>
    </source>
</evidence>
<gene>
    <name evidence="2" type="ORF">MNBD_GAMMA04-1206</name>
</gene>
<dbReference type="InterPro" id="IPR001434">
    <property type="entry name" value="OmcB-like_DUF11"/>
</dbReference>
<sequence>TFSIDLANDGVNNLNDGLLSIRLDDRLDFALTDSNATLQSQTTVNGITTYLYAIDPLPVGGTASYSANITWPVNHSINSNALNMTYQANRTSIDDSNVYLNLIERTEAVLQLFQYSAESDAVPMIISPTEFLQSNNLYAPIPPPILDALGISVTSAPIPLKPATRFTHEQVLFIQLEDGDQNLNSTVRETVEVDIVLTENGEVERLKLMETTVNSGVFTGYITLNIDDSPQVQNGILNSVTNGQVNITYTDEVDNSDTSSQIILVDPFGILFDSSTGALLDGYTVSMVNADTGQPAQVFGDDGISSYPSTVMTGGSVTDSSGTVYNFAEGAYRFPFAPLGTYKLVVTPPQDSDYKWPSQKTTALINQLPNAPYVIVLGSRGETFPLLPGPPLQVDIPLDRLNAPLFIRRTASAKQVAPGDFIRFTVEIENTDKIAINNAILIETLPQGFRLEEASLRLEDNEITPLSLSETGQSFTLNLSNMDAGASLTLEYVVTIGAVNRGVVQSTSSASGNNGATSSNTARVETLVTEELMRSRAILMGQVIVSGEDDKSLLAENTPLKGIRIYLEDGRYAITDERGMYHFENIVPGLHVVQLDLDTLPPQYETVLTENNTRFSGRAWSQFVEVQGGTLWRSDFYVALKPKPQGKLSLNIENSELLDGDQIQYQVTLNSSGVSVTNKRLTVMIPPYTTYQADSATLQNSPISDPEITANILTFRLKDTPDKEKITLAFQVSGVSNSPASEMISKVFMVFSTPDQPSQRTPLVTHTTRIETQNSVQHITEKMTLGIRFGSADDHITANDQQILEQFAQKIKGLKNLRIHAVGHSDNRGLLPKTRKRFKDNMHLSENRAMVIANALRDLLTLPPSHVTIEGRGAKEPIADNGTPEGQRENRRVYLYIYSDKETSQIEPNSLKPQSSEPVVVTTQGSHVQKGVDLPKKEILPPPPIQASDFDLPWLTQQTAEVEWVYPPKEALPNIASTNIVVKHASSQRIHLVQNGQLVEAFNFEGTLRHEKGIAISTWRGVDLTPGNNHFDVIVVNRQGDELKRLSHSIHFSTDPVTAELIEQDSILIADGIQNPVIAIRLLDASGYPVRNGVKGSFKISPPYHPVRSKLKIDAMIGTLPEKYEYQVTKDGIALITLEPTTESGKIMLKLPLANERTVTLKPKLIAKSTPWILVGLAEGTLGYQTLKDKSIELTDNQTQSNLYQDNRVAFFAKGQIQGKWLLTLAYDSAKKRPNQTDPELFQTIDPDTYYTIYGDTAYNGSAAPSSEQLYLKLEQEQFYFLFGDYQTALNETQLSKYNRTLTGIKSHYQGERYDVIVFASRTNQAFVKDEFRAKGITGPYFLTRNNIALNSEKIIVEVRDRWRSENIVSTTELTRHQDYQIDYQTGELYFRTPIFSTDFDMNPQYIIVKYESFDSGDMQLTYGGRAKMAVTEALTLGASHINEGRTGGEARLDGLDVTYQITKAINVSAEVAQTTDNNLTTDANGSSYLVEIEHQTVNSQSNVYIRDQETGFGLGQTNTSENGLRKIGVDTRIKANENVTLKANAYQQTGANITRELLEIEGQSRFENTDFTLGARVASDQRNLDRNQNTQQLSAGIRHQFMDSKLAVRLRREQNMNDDDNIDFPNRTKLGASYRVTPKTSVFIEQDITDSALNDTRKTLLGIKASPWNGGELYSGVTQTSGSQGGSTSTNVSGRQTWQLNEQWRLQVGAEEVSVIDGNAASYQNEETPFVASIADEFTAGSIGVTYMPGNWMWTGRAEARNGSREDRWRLATSLQTNPNIRFSTLTTLAFSNRQQSSGQLTKESAIRFGFAYRPFLTAKQAESGSWLFLNKLDLKSRERNGNTRAENDWRIINNLNANYKRNRWQLSLQYAAKTVNETINNAQYNSFTDLIGFETRYDVTPKWDIGVHGNVLRSVRINQYDYNTGFSIGRTVSDNIWISAGYNLSGFYDEDFSRSRNTTEGAFLRFRIKFDQATVRDAVQWVGQ</sequence>
<evidence type="ECO:0000259" key="1">
    <source>
        <dbReference type="PROSITE" id="PS51123"/>
    </source>
</evidence>
<accession>A0A3B0WV67</accession>
<dbReference type="EMBL" id="UOFB01000248">
    <property type="protein sequence ID" value="VAW48246.1"/>
    <property type="molecule type" value="Genomic_DNA"/>
</dbReference>